<sequence length="303" mass="33377">MSWLGKILTFLVLVAACVWVFFTVQAYATRTNWKVRADAYEKAFKESEEARQKEYRDNQATRDALARVNAAERSRADDLEKSLADVSSAGKKADAEYKKLEQDYMNADVQARILIAGQKTILDELTATRARNTALEDERQKLVLATEAANRARLSAENESRLARSIADENARKVERLTALVTELRQTGGGGGTATVLRTIDKTPPPPPEGVRGTITQDMVGNFVAINIGIDAGLEQGSRLDVYRETEGGKYLGTLVITKSIYPKEAVAEFRPARRVSIAQLRPDELPRKGDLVGQVSSGHGPR</sequence>
<evidence type="ECO:0000256" key="1">
    <source>
        <dbReference type="SAM" id="MobiDB-lite"/>
    </source>
</evidence>
<dbReference type="EMBL" id="CP053452">
    <property type="protein sequence ID" value="QJW96269.1"/>
    <property type="molecule type" value="Genomic_DNA"/>
</dbReference>
<dbReference type="Proteomes" id="UP000503447">
    <property type="component" value="Chromosome"/>
</dbReference>
<proteinExistence type="predicted"/>
<organism evidence="2 3">
    <name type="scientific">Frigoriglobus tundricola</name>
    <dbReference type="NCBI Taxonomy" id="2774151"/>
    <lineage>
        <taxon>Bacteria</taxon>
        <taxon>Pseudomonadati</taxon>
        <taxon>Planctomycetota</taxon>
        <taxon>Planctomycetia</taxon>
        <taxon>Gemmatales</taxon>
        <taxon>Gemmataceae</taxon>
        <taxon>Frigoriglobus</taxon>
    </lineage>
</organism>
<dbReference type="RefSeq" id="WP_171471890.1">
    <property type="nucleotide sequence ID" value="NZ_CP053452.2"/>
</dbReference>
<evidence type="ECO:0000313" key="2">
    <source>
        <dbReference type="EMBL" id="QJW96269.1"/>
    </source>
</evidence>
<dbReference type="KEGG" id="ftj:FTUN_3826"/>
<dbReference type="PROSITE" id="PS51257">
    <property type="entry name" value="PROKAR_LIPOPROTEIN"/>
    <property type="match status" value="1"/>
</dbReference>
<name>A0A6M5YQF9_9BACT</name>
<accession>A0A6M5YQF9</accession>
<reference evidence="3" key="1">
    <citation type="submission" date="2020-05" db="EMBL/GenBank/DDBJ databases">
        <title>Frigoriglobus tundricola gen. nov., sp. nov., a psychrotolerant cellulolytic planctomycete of the family Gemmataceae with two divergent copies of 16S rRNA gene.</title>
        <authorList>
            <person name="Kulichevskaya I.S."/>
            <person name="Ivanova A.A."/>
            <person name="Naumoff D.G."/>
            <person name="Beletsky A.V."/>
            <person name="Rijpstra W.I.C."/>
            <person name="Sinninghe Damste J.S."/>
            <person name="Mardanov A.V."/>
            <person name="Ravin N.V."/>
            <person name="Dedysh S.N."/>
        </authorList>
    </citation>
    <scope>NUCLEOTIDE SEQUENCE [LARGE SCALE GENOMIC DNA]</scope>
    <source>
        <strain evidence="3">PL17</strain>
    </source>
</reference>
<dbReference type="AlphaFoldDB" id="A0A6M5YQF9"/>
<gene>
    <name evidence="2" type="ORF">FTUN_3826</name>
</gene>
<protein>
    <submittedName>
        <fullName evidence="2">Uncharacterized protein</fullName>
    </submittedName>
</protein>
<evidence type="ECO:0000313" key="3">
    <source>
        <dbReference type="Proteomes" id="UP000503447"/>
    </source>
</evidence>
<keyword evidence="3" id="KW-1185">Reference proteome</keyword>
<feature type="region of interest" description="Disordered" evidence="1">
    <location>
        <begin position="186"/>
        <end position="212"/>
    </location>
</feature>